<organism evidence="7 8">
    <name type="scientific">Sulfobacillus thermotolerans</name>
    <dbReference type="NCBI Taxonomy" id="338644"/>
    <lineage>
        <taxon>Bacteria</taxon>
        <taxon>Bacillati</taxon>
        <taxon>Bacillota</taxon>
        <taxon>Clostridia</taxon>
        <taxon>Eubacteriales</taxon>
        <taxon>Clostridiales Family XVII. Incertae Sedis</taxon>
        <taxon>Sulfobacillus</taxon>
    </lineage>
</organism>
<keyword evidence="2" id="KW-1003">Cell membrane</keyword>
<keyword evidence="5" id="KW-0472">Membrane</keyword>
<reference evidence="7 8" key="1">
    <citation type="journal article" date="2019" name="Sci. Rep.">
        <title>Sulfobacillus thermotolerans: new insights into resistance and metabolic capacities of acidophilic chemolithotrophs.</title>
        <authorList>
            <person name="Panyushkina A.E."/>
            <person name="Babenko V.V."/>
            <person name="Nikitina A.S."/>
            <person name="Selezneva O.V."/>
            <person name="Tsaplina I.A."/>
            <person name="Letarova M.A."/>
            <person name="Kostryukova E.S."/>
            <person name="Letarov A.V."/>
        </authorList>
    </citation>
    <scope>NUCLEOTIDE SEQUENCE [LARGE SCALE GENOMIC DNA]</scope>
    <source>
        <strain evidence="7 8">Kr1</strain>
    </source>
</reference>
<accession>A0ABM6RS51</accession>
<evidence type="ECO:0000313" key="8">
    <source>
        <dbReference type="Proteomes" id="UP000325292"/>
    </source>
</evidence>
<proteinExistence type="predicted"/>
<dbReference type="EMBL" id="CP019454">
    <property type="protein sequence ID" value="AUW94267.1"/>
    <property type="molecule type" value="Genomic_DNA"/>
</dbReference>
<keyword evidence="3" id="KW-0812">Transmembrane</keyword>
<dbReference type="InterPro" id="IPR055431">
    <property type="entry name" value="RsgI_M"/>
</dbReference>
<dbReference type="PROSITE" id="PS51849">
    <property type="entry name" value="RSGI_N"/>
    <property type="match status" value="1"/>
</dbReference>
<comment type="subcellular location">
    <subcellularLocation>
        <location evidence="1">Cell membrane</location>
        <topology evidence="1">Single-pass membrane protein</topology>
    </subcellularLocation>
</comment>
<protein>
    <recommendedName>
        <fullName evidence="6">RsgI N-terminal anti-sigma domain-containing protein</fullName>
    </recommendedName>
</protein>
<keyword evidence="4" id="KW-1133">Transmembrane helix</keyword>
<keyword evidence="8" id="KW-1185">Reference proteome</keyword>
<evidence type="ECO:0000259" key="6">
    <source>
        <dbReference type="PROSITE" id="PS51849"/>
    </source>
</evidence>
<evidence type="ECO:0000256" key="1">
    <source>
        <dbReference type="ARBA" id="ARBA00004162"/>
    </source>
</evidence>
<evidence type="ECO:0000313" key="7">
    <source>
        <dbReference type="EMBL" id="AUW94267.1"/>
    </source>
</evidence>
<name>A0ABM6RS51_9FIRM</name>
<evidence type="ECO:0000256" key="5">
    <source>
        <dbReference type="ARBA" id="ARBA00023136"/>
    </source>
</evidence>
<evidence type="ECO:0000256" key="4">
    <source>
        <dbReference type="ARBA" id="ARBA00022989"/>
    </source>
</evidence>
<evidence type="ECO:0000256" key="2">
    <source>
        <dbReference type="ARBA" id="ARBA00022475"/>
    </source>
</evidence>
<evidence type="ECO:0000256" key="3">
    <source>
        <dbReference type="ARBA" id="ARBA00022692"/>
    </source>
</evidence>
<gene>
    <name evidence="7" type="ORF">BXT84_10225</name>
</gene>
<sequence length="333" mass="36338">MNNVLHRQALVIAVEPHHVTLLLPGGQFKRVRMLRHHLEVGQEYRLPEHPPWRRALWGVAAAVGALALLLTNGPQSPTPLKATAVVSLDMNSSMSMVVAGPNHIVVSASGKDARGRRVLSQIPITGLPIVRAVADLTRQARKDGYLNAHHPFVVLAAAFGVQRQTWFAQVQTTERHLLQQSGLWKGRLVVVSAVSHSSLTAIARQPSSVGRTLLWSEVQGAKHHVPWASPVPMSKPLQSLVEPILHNHRHKPGHPLEEPVAPGIRVKAPVSSALFTRHSAIRQHIVPIVPKPAPAAAVTGHALPLGWIHRPLSRGHFALHPLAHIQGSAKWKR</sequence>
<dbReference type="InterPro" id="IPR024449">
    <property type="entry name" value="Anti-sigma_RsgI_N"/>
</dbReference>
<dbReference type="Pfam" id="PF23750">
    <property type="entry name" value="RsgI_M"/>
    <property type="match status" value="1"/>
</dbReference>
<dbReference type="Proteomes" id="UP000325292">
    <property type="component" value="Chromosome"/>
</dbReference>
<feature type="domain" description="RsgI N-terminal anti-sigma" evidence="6">
    <location>
        <begin position="7"/>
        <end position="55"/>
    </location>
</feature>